<dbReference type="EMBL" id="CP095074">
    <property type="protein sequence ID" value="UOQ94821.1"/>
    <property type="molecule type" value="Genomic_DNA"/>
</dbReference>
<evidence type="ECO:0000313" key="10">
    <source>
        <dbReference type="Proteomes" id="UP000831880"/>
    </source>
</evidence>
<dbReference type="Pfam" id="PF02028">
    <property type="entry name" value="BCCT"/>
    <property type="match status" value="1"/>
</dbReference>
<dbReference type="Proteomes" id="UP000831880">
    <property type="component" value="Chromosome"/>
</dbReference>
<keyword evidence="3" id="KW-0813">Transport</keyword>
<keyword evidence="5 8" id="KW-0812">Transmembrane</keyword>
<keyword evidence="7 8" id="KW-0472">Membrane</keyword>
<protein>
    <submittedName>
        <fullName evidence="9">BCCT family transporter</fullName>
    </submittedName>
</protein>
<evidence type="ECO:0000256" key="3">
    <source>
        <dbReference type="ARBA" id="ARBA00022448"/>
    </source>
</evidence>
<feature type="transmembrane region" description="Helical" evidence="8">
    <location>
        <begin position="275"/>
        <end position="298"/>
    </location>
</feature>
<feature type="transmembrane region" description="Helical" evidence="8">
    <location>
        <begin position="464"/>
        <end position="487"/>
    </location>
</feature>
<feature type="transmembrane region" description="Helical" evidence="8">
    <location>
        <begin position="336"/>
        <end position="355"/>
    </location>
</feature>
<feature type="transmembrane region" description="Helical" evidence="8">
    <location>
        <begin position="408"/>
        <end position="435"/>
    </location>
</feature>
<comment type="subcellular location">
    <subcellularLocation>
        <location evidence="1">Cell membrane</location>
        <topology evidence="1">Multi-pass membrane protein</topology>
    </subcellularLocation>
</comment>
<dbReference type="PANTHER" id="PTHR30047:SF7">
    <property type="entry name" value="HIGH-AFFINITY CHOLINE TRANSPORT PROTEIN"/>
    <property type="match status" value="1"/>
</dbReference>
<feature type="transmembrane region" description="Helical" evidence="8">
    <location>
        <begin position="21"/>
        <end position="40"/>
    </location>
</feature>
<evidence type="ECO:0000256" key="6">
    <source>
        <dbReference type="ARBA" id="ARBA00022989"/>
    </source>
</evidence>
<evidence type="ECO:0000256" key="2">
    <source>
        <dbReference type="ARBA" id="ARBA00005658"/>
    </source>
</evidence>
<feature type="transmembrane region" description="Helical" evidence="8">
    <location>
        <begin position="367"/>
        <end position="388"/>
    </location>
</feature>
<name>A0ABY4H3N8_9BACI</name>
<feature type="transmembrane region" description="Helical" evidence="8">
    <location>
        <begin position="99"/>
        <end position="120"/>
    </location>
</feature>
<dbReference type="InterPro" id="IPR000060">
    <property type="entry name" value="BCCT_transptr"/>
</dbReference>
<keyword evidence="10" id="KW-1185">Reference proteome</keyword>
<organism evidence="9 10">
    <name type="scientific">Halobacillus shinanisalinarum</name>
    <dbReference type="NCBI Taxonomy" id="2932258"/>
    <lineage>
        <taxon>Bacteria</taxon>
        <taxon>Bacillati</taxon>
        <taxon>Bacillota</taxon>
        <taxon>Bacilli</taxon>
        <taxon>Bacillales</taxon>
        <taxon>Bacillaceae</taxon>
        <taxon>Halobacillus</taxon>
    </lineage>
</organism>
<dbReference type="PANTHER" id="PTHR30047">
    <property type="entry name" value="HIGH-AFFINITY CHOLINE TRANSPORT PROTEIN-RELATED"/>
    <property type="match status" value="1"/>
</dbReference>
<proteinExistence type="inferred from homology"/>
<feature type="transmembrane region" description="Helical" evidence="8">
    <location>
        <begin position="493"/>
        <end position="518"/>
    </location>
</feature>
<sequence>MSLAMKEETEHQKSPKKKTRRGVFIPAFVIVGGGALLGIVNNKLLTDISMKGFIGSLQGLGWLYQIISIVALITVSIVTFSKIGNVRLGGSEAKPKFPFASWFAMALTGGIATGVITYGVNEPIIYFGSIYGEMAQTSIEPGTSMAAIFAMGRSLYNWTFIPYAMYSLSGLVVAYMYFNRKQQLSVSGTLTPLFGNKITKGIWPSIIDTLAVLAIALGLASSLGAGLALIGSGIETIYGINQGPVVWLVLVFIITGMFTLSALKGLDKGIRKMAIFNVNIFYILLILLLVIGPTLYILQSTTTGFGYWLQNFWVWGLDSGTIGGDALVMWWTLYDWTIWVAYAPLMGIFLAIISYGRTIRQFMLINWILPAVFSILWFGVFGGTALHWQQNNTVDLVSTIKESGAVAALWTFLANLPLAAIIIPVVMIALILSFATAADSMVRAIATLCTVNIRFDEEPQKWKMLLWAISIAIIAYVMVAFAGGAQGVDGVKYLAALGGSAVLLVFVLQVISAIKMFFIDKIEK</sequence>
<evidence type="ECO:0000256" key="1">
    <source>
        <dbReference type="ARBA" id="ARBA00004651"/>
    </source>
</evidence>
<feature type="transmembrane region" description="Helical" evidence="8">
    <location>
        <begin position="60"/>
        <end position="78"/>
    </location>
</feature>
<evidence type="ECO:0000313" key="9">
    <source>
        <dbReference type="EMBL" id="UOQ94821.1"/>
    </source>
</evidence>
<evidence type="ECO:0000256" key="5">
    <source>
        <dbReference type="ARBA" id="ARBA00022692"/>
    </source>
</evidence>
<evidence type="ECO:0000256" key="7">
    <source>
        <dbReference type="ARBA" id="ARBA00023136"/>
    </source>
</evidence>
<reference evidence="9 10" key="1">
    <citation type="submission" date="2022-04" db="EMBL/GenBank/DDBJ databases">
        <title>Halobacillus sp. isolated from saltern.</title>
        <authorList>
            <person name="Won M."/>
            <person name="Lee C.-M."/>
            <person name="Woen H.-Y."/>
            <person name="Kwon S.-W."/>
        </authorList>
    </citation>
    <scope>NUCLEOTIDE SEQUENCE [LARGE SCALE GENOMIC DNA]</scope>
    <source>
        <strain evidence="9 10">SSTM10-2</strain>
    </source>
</reference>
<dbReference type="RefSeq" id="WP_244754677.1">
    <property type="nucleotide sequence ID" value="NZ_CP095074.1"/>
</dbReference>
<accession>A0ABY4H3N8</accession>
<feature type="transmembrane region" description="Helical" evidence="8">
    <location>
        <begin position="245"/>
        <end position="263"/>
    </location>
</feature>
<evidence type="ECO:0000256" key="8">
    <source>
        <dbReference type="SAM" id="Phobius"/>
    </source>
</evidence>
<feature type="transmembrane region" description="Helical" evidence="8">
    <location>
        <begin position="210"/>
        <end position="233"/>
    </location>
</feature>
<comment type="similarity">
    <text evidence="2">Belongs to the BCCT transporter (TC 2.A.15) family.</text>
</comment>
<keyword evidence="6 8" id="KW-1133">Transmembrane helix</keyword>
<keyword evidence="4" id="KW-1003">Cell membrane</keyword>
<feature type="transmembrane region" description="Helical" evidence="8">
    <location>
        <begin position="160"/>
        <end position="178"/>
    </location>
</feature>
<evidence type="ECO:0000256" key="4">
    <source>
        <dbReference type="ARBA" id="ARBA00022475"/>
    </source>
</evidence>
<gene>
    <name evidence="9" type="ORF">MUO14_07785</name>
</gene>